<organism evidence="2 3">
    <name type="scientific">Stylosanthes scabra</name>
    <dbReference type="NCBI Taxonomy" id="79078"/>
    <lineage>
        <taxon>Eukaryota</taxon>
        <taxon>Viridiplantae</taxon>
        <taxon>Streptophyta</taxon>
        <taxon>Embryophyta</taxon>
        <taxon>Tracheophyta</taxon>
        <taxon>Spermatophyta</taxon>
        <taxon>Magnoliopsida</taxon>
        <taxon>eudicotyledons</taxon>
        <taxon>Gunneridae</taxon>
        <taxon>Pentapetalae</taxon>
        <taxon>rosids</taxon>
        <taxon>fabids</taxon>
        <taxon>Fabales</taxon>
        <taxon>Fabaceae</taxon>
        <taxon>Papilionoideae</taxon>
        <taxon>50 kb inversion clade</taxon>
        <taxon>dalbergioids sensu lato</taxon>
        <taxon>Dalbergieae</taxon>
        <taxon>Pterocarpus clade</taxon>
        <taxon>Stylosanthes</taxon>
    </lineage>
</organism>
<dbReference type="Proteomes" id="UP001341840">
    <property type="component" value="Unassembled WGS sequence"/>
</dbReference>
<comment type="caution">
    <text evidence="2">The sequence shown here is derived from an EMBL/GenBank/DDBJ whole genome shotgun (WGS) entry which is preliminary data.</text>
</comment>
<feature type="region of interest" description="Disordered" evidence="1">
    <location>
        <begin position="33"/>
        <end position="83"/>
    </location>
</feature>
<sequence>MERSHQKMVERVGLEYTVGSSESGRFNRRCRRRVEPEVGSDQATGRTGSRAEWDRWAVGPGHPSGSGPGGLCTRLGGSGRGKRISGIRKIATRGVIWSVNDVNRSNGSSCVWSVDRETNLTATEASGEKSNKIEQGPSGGACGRVEWFLWTNLGSFDS</sequence>
<proteinExistence type="predicted"/>
<accession>A0ABU6X8J3</accession>
<dbReference type="EMBL" id="JASCZI010211515">
    <property type="protein sequence ID" value="MED6193554.1"/>
    <property type="molecule type" value="Genomic_DNA"/>
</dbReference>
<keyword evidence="3" id="KW-1185">Reference proteome</keyword>
<gene>
    <name evidence="2" type="ORF">PIB30_020698</name>
</gene>
<reference evidence="2 3" key="1">
    <citation type="journal article" date="2023" name="Plants (Basel)">
        <title>Bridging the Gap: Combining Genomics and Transcriptomics Approaches to Understand Stylosanthes scabra, an Orphan Legume from the Brazilian Caatinga.</title>
        <authorList>
            <person name="Ferreira-Neto J.R.C."/>
            <person name="da Silva M.D."/>
            <person name="Binneck E."/>
            <person name="de Melo N.F."/>
            <person name="da Silva R.H."/>
            <person name="de Melo A.L.T.M."/>
            <person name="Pandolfi V."/>
            <person name="Bustamante F.O."/>
            <person name="Brasileiro-Vidal A.C."/>
            <person name="Benko-Iseppon A.M."/>
        </authorList>
    </citation>
    <scope>NUCLEOTIDE SEQUENCE [LARGE SCALE GENOMIC DNA]</scope>
    <source>
        <tissue evidence="2">Leaves</tissue>
    </source>
</reference>
<evidence type="ECO:0000313" key="3">
    <source>
        <dbReference type="Proteomes" id="UP001341840"/>
    </source>
</evidence>
<evidence type="ECO:0000313" key="2">
    <source>
        <dbReference type="EMBL" id="MED6193554.1"/>
    </source>
</evidence>
<evidence type="ECO:0000256" key="1">
    <source>
        <dbReference type="SAM" id="MobiDB-lite"/>
    </source>
</evidence>
<name>A0ABU6X8J3_9FABA</name>
<protein>
    <submittedName>
        <fullName evidence="2">Uncharacterized protein</fullName>
    </submittedName>
</protein>